<dbReference type="PANTHER" id="PTHR43450">
    <property type="entry name" value="ASPARTYL-TRNA SYNTHETASE"/>
    <property type="match status" value="1"/>
</dbReference>
<dbReference type="GO" id="GO:0017101">
    <property type="term" value="C:aminoacyl-tRNA synthetase multienzyme complex"/>
    <property type="evidence" value="ECO:0007669"/>
    <property type="project" value="TreeGrafter"/>
</dbReference>
<dbReference type="PANTHER" id="PTHR43450:SF4">
    <property type="entry name" value="ASPARTATE--TRNA LIGASE"/>
    <property type="match status" value="1"/>
</dbReference>
<dbReference type="Pfam" id="PF00152">
    <property type="entry name" value="tRNA-synt_2"/>
    <property type="match status" value="1"/>
</dbReference>
<accession>A0AA40DJV5</accession>
<evidence type="ECO:0000313" key="6">
    <source>
        <dbReference type="EMBL" id="KAK0705845.1"/>
    </source>
</evidence>
<evidence type="ECO:0000256" key="1">
    <source>
        <dbReference type="ARBA" id="ARBA00022490"/>
    </source>
</evidence>
<evidence type="ECO:0000259" key="5">
    <source>
        <dbReference type="PROSITE" id="PS50862"/>
    </source>
</evidence>
<gene>
    <name evidence="6" type="ORF">B0T21DRAFT_341663</name>
</gene>
<proteinExistence type="predicted"/>
<dbReference type="InterPro" id="IPR006195">
    <property type="entry name" value="aa-tRNA-synth_II"/>
</dbReference>
<dbReference type="EMBL" id="JAUKTV010000020">
    <property type="protein sequence ID" value="KAK0705845.1"/>
    <property type="molecule type" value="Genomic_DNA"/>
</dbReference>
<dbReference type="GO" id="GO:0006422">
    <property type="term" value="P:aspartyl-tRNA aminoacylation"/>
    <property type="evidence" value="ECO:0007669"/>
    <property type="project" value="InterPro"/>
</dbReference>
<keyword evidence="1" id="KW-0963">Cytoplasm</keyword>
<dbReference type="InterPro" id="IPR004364">
    <property type="entry name" value="Aa-tRNA-synt_II"/>
</dbReference>
<dbReference type="GO" id="GO:0005829">
    <property type="term" value="C:cytosol"/>
    <property type="evidence" value="ECO:0007669"/>
    <property type="project" value="TreeGrafter"/>
</dbReference>
<feature type="domain" description="Aminoacyl-transfer RNA synthetases class-II family profile" evidence="5">
    <location>
        <begin position="156"/>
        <end position="479"/>
    </location>
</feature>
<dbReference type="SUPFAM" id="SSF55681">
    <property type="entry name" value="Class II aaRS and biotin synthetases"/>
    <property type="match status" value="1"/>
</dbReference>
<keyword evidence="3" id="KW-0547">Nucleotide-binding</keyword>
<evidence type="ECO:0000256" key="3">
    <source>
        <dbReference type="ARBA" id="ARBA00022741"/>
    </source>
</evidence>
<keyword evidence="7" id="KW-1185">Reference proteome</keyword>
<evidence type="ECO:0000256" key="2">
    <source>
        <dbReference type="ARBA" id="ARBA00022598"/>
    </source>
</evidence>
<keyword evidence="4" id="KW-0067">ATP-binding</keyword>
<keyword evidence="2" id="KW-0436">Ligase</keyword>
<dbReference type="GO" id="GO:0003723">
    <property type="term" value="F:RNA binding"/>
    <property type="evidence" value="ECO:0007669"/>
    <property type="project" value="TreeGrafter"/>
</dbReference>
<organism evidence="6 7">
    <name type="scientific">Apiosordaria backusii</name>
    <dbReference type="NCBI Taxonomy" id="314023"/>
    <lineage>
        <taxon>Eukaryota</taxon>
        <taxon>Fungi</taxon>
        <taxon>Dikarya</taxon>
        <taxon>Ascomycota</taxon>
        <taxon>Pezizomycotina</taxon>
        <taxon>Sordariomycetes</taxon>
        <taxon>Sordariomycetidae</taxon>
        <taxon>Sordariales</taxon>
        <taxon>Lasiosphaeriaceae</taxon>
        <taxon>Apiosordaria</taxon>
    </lineage>
</organism>
<dbReference type="GO" id="GO:0005524">
    <property type="term" value="F:ATP binding"/>
    <property type="evidence" value="ECO:0007669"/>
    <property type="project" value="InterPro"/>
</dbReference>
<dbReference type="InterPro" id="IPR004523">
    <property type="entry name" value="Asp-tRNA_synthase_2"/>
</dbReference>
<protein>
    <recommendedName>
        <fullName evidence="5">Aminoacyl-transfer RNA synthetases class-II family profile domain-containing protein</fullName>
    </recommendedName>
</protein>
<dbReference type="Proteomes" id="UP001172159">
    <property type="component" value="Unassembled WGS sequence"/>
</dbReference>
<reference evidence="6" key="1">
    <citation type="submission" date="2023-06" db="EMBL/GenBank/DDBJ databases">
        <title>Genome-scale phylogeny and comparative genomics of the fungal order Sordariales.</title>
        <authorList>
            <consortium name="Lawrence Berkeley National Laboratory"/>
            <person name="Hensen N."/>
            <person name="Bonometti L."/>
            <person name="Westerberg I."/>
            <person name="Brannstrom I.O."/>
            <person name="Guillou S."/>
            <person name="Cros-Aarteil S."/>
            <person name="Calhoun S."/>
            <person name="Haridas S."/>
            <person name="Kuo A."/>
            <person name="Mondo S."/>
            <person name="Pangilinan J."/>
            <person name="Riley R."/>
            <person name="Labutti K."/>
            <person name="Andreopoulos B."/>
            <person name="Lipzen A."/>
            <person name="Chen C."/>
            <person name="Yanf M."/>
            <person name="Daum C."/>
            <person name="Ng V."/>
            <person name="Clum A."/>
            <person name="Steindorff A."/>
            <person name="Ohm R."/>
            <person name="Martin F."/>
            <person name="Silar P."/>
            <person name="Natvig D."/>
            <person name="Lalanne C."/>
            <person name="Gautier V."/>
            <person name="Ament-Velasquez S.L."/>
            <person name="Kruys A."/>
            <person name="Hutchinson M.I."/>
            <person name="Powell A.J."/>
            <person name="Barry K."/>
            <person name="Miller A.N."/>
            <person name="Grigoriev I.V."/>
            <person name="Debuchy R."/>
            <person name="Gladieux P."/>
            <person name="Thoren M.H."/>
            <person name="Johannesson H."/>
        </authorList>
    </citation>
    <scope>NUCLEOTIDE SEQUENCE</scope>
    <source>
        <strain evidence="6">CBS 540.89</strain>
    </source>
</reference>
<evidence type="ECO:0000313" key="7">
    <source>
        <dbReference type="Proteomes" id="UP001172159"/>
    </source>
</evidence>
<evidence type="ECO:0000256" key="4">
    <source>
        <dbReference type="ARBA" id="ARBA00022840"/>
    </source>
</evidence>
<dbReference type="GO" id="GO:0004815">
    <property type="term" value="F:aspartate-tRNA ligase activity"/>
    <property type="evidence" value="ECO:0007669"/>
    <property type="project" value="InterPro"/>
</dbReference>
<comment type="caution">
    <text evidence="6">The sequence shown here is derived from an EMBL/GenBank/DDBJ whole genome shotgun (WGS) entry which is preliminary data.</text>
</comment>
<dbReference type="PROSITE" id="PS50862">
    <property type="entry name" value="AA_TRNA_LIGASE_II"/>
    <property type="match status" value="1"/>
</dbReference>
<dbReference type="Gene3D" id="3.30.930.10">
    <property type="entry name" value="Bira Bifunctional Protein, Domain 2"/>
    <property type="match status" value="1"/>
</dbReference>
<name>A0AA40DJV5_9PEZI</name>
<dbReference type="InterPro" id="IPR045864">
    <property type="entry name" value="aa-tRNA-synth_II/BPL/LPL"/>
</dbReference>
<dbReference type="AlphaFoldDB" id="A0AA40DJV5"/>
<sequence>MSSHLTKYHLPNGHAQTELFDARVHSTPVQSEDKSSATLLLRRTDGQFVQAAVQFKPSASVSLVDIARGLTPESLVRITGRALTSRDASYDVAQFQIDEIVILSAAKVELPNTQIIHLHGAPGEVLPSEQSRAALIDRRLDNRLLDARVAATASIFKLFSGVHELAVEYLKAQDFYHVPTPALVNYEFPGEEDDLFAVPYFNKTARLTPTGEIHLGMALSADLERVYDFHTVFRREPASDGRHLTEFTMLELVFNLQHDWTEILDFADGLLVSLLQSLQNQDKYTRLTKTAKRLYPLAGTFNIGLNKNGKLPRIRFGEAKAILRDFVGLESDDHQDFTRAEEAALGKFLASDRSHLGPPTDVFFVTHFPKHLRSCNIYPSEDEDGTTQSFDVILRGQECVTGCRLLHSAEELRTAFANRPHPIDPETPEWRPYMTAHELGMPPWGGFGLGINRLVQGFLGLEDIRETVLFPRDAARLSP</sequence>